<feature type="compositionally biased region" description="Polar residues" evidence="5">
    <location>
        <begin position="227"/>
        <end position="238"/>
    </location>
</feature>
<proteinExistence type="predicted"/>
<feature type="compositionally biased region" description="Polar residues" evidence="5">
    <location>
        <begin position="156"/>
        <end position="165"/>
    </location>
</feature>
<feature type="compositionally biased region" description="Polar residues" evidence="5">
    <location>
        <begin position="253"/>
        <end position="267"/>
    </location>
</feature>
<keyword evidence="1" id="KW-0479">Metal-binding</keyword>
<dbReference type="PROSITE" id="PS01360">
    <property type="entry name" value="ZF_MYND_1"/>
    <property type="match status" value="1"/>
</dbReference>
<evidence type="ECO:0000259" key="6">
    <source>
        <dbReference type="PROSITE" id="PS50865"/>
    </source>
</evidence>
<dbReference type="PROSITE" id="PS50865">
    <property type="entry name" value="ZF_MYND_2"/>
    <property type="match status" value="1"/>
</dbReference>
<dbReference type="InterPro" id="IPR002893">
    <property type="entry name" value="Znf_MYND"/>
</dbReference>
<feature type="compositionally biased region" description="Basic and acidic residues" evidence="5">
    <location>
        <begin position="167"/>
        <end position="182"/>
    </location>
</feature>
<dbReference type="Pfam" id="PF01753">
    <property type="entry name" value="zf-MYND"/>
    <property type="match status" value="1"/>
</dbReference>
<dbReference type="Gene3D" id="6.10.140.2220">
    <property type="match status" value="1"/>
</dbReference>
<evidence type="ECO:0000256" key="4">
    <source>
        <dbReference type="PROSITE-ProRule" id="PRU00134"/>
    </source>
</evidence>
<feature type="region of interest" description="Disordered" evidence="5">
    <location>
        <begin position="154"/>
        <end position="305"/>
    </location>
</feature>
<keyword evidence="3" id="KW-0862">Zinc</keyword>
<dbReference type="GO" id="GO:0008270">
    <property type="term" value="F:zinc ion binding"/>
    <property type="evidence" value="ECO:0007669"/>
    <property type="project" value="UniProtKB-KW"/>
</dbReference>
<evidence type="ECO:0000256" key="5">
    <source>
        <dbReference type="SAM" id="MobiDB-lite"/>
    </source>
</evidence>
<evidence type="ECO:0000256" key="1">
    <source>
        <dbReference type="ARBA" id="ARBA00022723"/>
    </source>
</evidence>
<sequence length="697" mass="76906">MQECHHGAPSEKARRPAYETACAGICDGIMAALQDGQRRSTTGDRVATHFRQEHADLVDKKLLKTLIAQGIQRLLRWQRQKQQQNHEQRKLEKDFCCALTQVIFAFEKELLGTSTYKVIKCEQELLVFFKARTPSRCSCLDEYTRTGILPKEENQQQRCENSQLDNHALDNTHKRPKMERAKSMSSVKNTKQKEAERHGSNGLRGSFPSQSKNKTSTDLGIPKRASSFRSSTMRNTPNKSRDLETSSEHIPKRTSSLKFTTKSNTSERSNELDASSEHIPKQKESLYRSASFKGRPKTPARSLSMNATTTNSLGRMAKNVTIKVSVSAEGHPKVPTVRGVPQVESYKASTINPARRQLSGRSASMVCVRSSPSVGDDTRRPNPPQRSSSTKSSGFVLEVTSVKAGSLEEQEKAVAEILPRPTSAKADGFQKRNSNDTVPPVMSCQQIEPPPTAQPVTRENATEVVAEGTRMREKTGQKSAGTDITDETTAILSALANLAAAAEASTGKDVVHINTTQDTNQADSSMHQGEDTAEKVVRAQLLIDQKLTKEVAVPEEVAGGKSKTVVNKKNTILASVGSDSFVESEDETEGTVQNQQPLHKAIEGPTYVIKKRSTFVMSGGSAVRHDQAIHLPRNMNRMTKCSSRSCEIIRPLFKFTACSGCRSVFYCDVICQRNDWKCHSTECGTIGKKKDAINHVQ</sequence>
<gene>
    <name evidence="7" type="ORF">ACOF00016_LOCUS1800</name>
</gene>
<evidence type="ECO:0000256" key="2">
    <source>
        <dbReference type="ARBA" id="ARBA00022771"/>
    </source>
</evidence>
<feature type="region of interest" description="Disordered" evidence="5">
    <location>
        <begin position="355"/>
        <end position="394"/>
    </location>
</feature>
<keyword evidence="2 4" id="KW-0863">Zinc-finger</keyword>
<feature type="compositionally biased region" description="Basic and acidic residues" evidence="5">
    <location>
        <begin position="239"/>
        <end position="251"/>
    </location>
</feature>
<accession>A0A7S3KX58</accession>
<feature type="compositionally biased region" description="Polar residues" evidence="5">
    <location>
        <begin position="207"/>
        <end position="218"/>
    </location>
</feature>
<feature type="domain" description="MYND-type" evidence="6">
    <location>
        <begin position="638"/>
        <end position="683"/>
    </location>
</feature>
<reference evidence="7" key="1">
    <citation type="submission" date="2021-01" db="EMBL/GenBank/DDBJ databases">
        <authorList>
            <person name="Corre E."/>
            <person name="Pelletier E."/>
            <person name="Niang G."/>
            <person name="Scheremetjew M."/>
            <person name="Finn R."/>
            <person name="Kale V."/>
            <person name="Holt S."/>
            <person name="Cochrane G."/>
            <person name="Meng A."/>
            <person name="Brown T."/>
            <person name="Cohen L."/>
        </authorList>
    </citation>
    <scope>NUCLEOTIDE SEQUENCE</scope>
    <source>
        <strain evidence="7">CCMP127</strain>
    </source>
</reference>
<dbReference type="SUPFAM" id="SSF144232">
    <property type="entry name" value="HIT/MYND zinc finger-like"/>
    <property type="match status" value="1"/>
</dbReference>
<dbReference type="AlphaFoldDB" id="A0A7S3KX58"/>
<feature type="compositionally biased region" description="Basic and acidic residues" evidence="5">
    <location>
        <begin position="268"/>
        <end position="286"/>
    </location>
</feature>
<dbReference type="EMBL" id="HBIM01002058">
    <property type="protein sequence ID" value="CAE0403605.1"/>
    <property type="molecule type" value="Transcribed_RNA"/>
</dbReference>
<evidence type="ECO:0000256" key="3">
    <source>
        <dbReference type="ARBA" id="ARBA00022833"/>
    </source>
</evidence>
<protein>
    <recommendedName>
        <fullName evidence="6">MYND-type domain-containing protein</fullName>
    </recommendedName>
</protein>
<evidence type="ECO:0000313" key="7">
    <source>
        <dbReference type="EMBL" id="CAE0403605.1"/>
    </source>
</evidence>
<name>A0A7S3KX58_9STRA</name>
<organism evidence="7">
    <name type="scientific">Amphora coffeiformis</name>
    <dbReference type="NCBI Taxonomy" id="265554"/>
    <lineage>
        <taxon>Eukaryota</taxon>
        <taxon>Sar</taxon>
        <taxon>Stramenopiles</taxon>
        <taxon>Ochrophyta</taxon>
        <taxon>Bacillariophyta</taxon>
        <taxon>Bacillariophyceae</taxon>
        <taxon>Bacillariophycidae</taxon>
        <taxon>Thalassiophysales</taxon>
        <taxon>Catenulaceae</taxon>
        <taxon>Amphora</taxon>
    </lineage>
</organism>